<sequence length="245" mass="27942">MGTGFDSLHQMILNQPNHIDNSNYSGRPPGTPSPENSQHSYSTRISKVEFPRFDGKNVRDWLYKCEQFFLLDGTPPTSMVRLASIHLDGLALQWHLNYMRQKFDIYPTWNQYVTDVTTRFGDAFEDPLSSLVQIKHVGKVQEYVDQFELALTRVNLIQMFNPPTIAHAVNLAKLHEASKTTPPKPSRYSVNYPKSNSILFKPTTPSHSPPSSSFNTPPSPQKANLKPSHFRRSVPEMEERRSKGL</sequence>
<name>A0A2K3K914_TRIPR</name>
<dbReference type="EMBL" id="ASHM01088495">
    <property type="protein sequence ID" value="PNX62764.1"/>
    <property type="molecule type" value="Genomic_DNA"/>
</dbReference>
<evidence type="ECO:0000313" key="4">
    <source>
        <dbReference type="Proteomes" id="UP000236291"/>
    </source>
</evidence>
<evidence type="ECO:0000259" key="2">
    <source>
        <dbReference type="Pfam" id="PF03732"/>
    </source>
</evidence>
<organism evidence="3 4">
    <name type="scientific">Trifolium pratense</name>
    <name type="common">Red clover</name>
    <dbReference type="NCBI Taxonomy" id="57577"/>
    <lineage>
        <taxon>Eukaryota</taxon>
        <taxon>Viridiplantae</taxon>
        <taxon>Streptophyta</taxon>
        <taxon>Embryophyta</taxon>
        <taxon>Tracheophyta</taxon>
        <taxon>Spermatophyta</taxon>
        <taxon>Magnoliopsida</taxon>
        <taxon>eudicotyledons</taxon>
        <taxon>Gunneridae</taxon>
        <taxon>Pentapetalae</taxon>
        <taxon>rosids</taxon>
        <taxon>fabids</taxon>
        <taxon>Fabales</taxon>
        <taxon>Fabaceae</taxon>
        <taxon>Papilionoideae</taxon>
        <taxon>50 kb inversion clade</taxon>
        <taxon>NPAAA clade</taxon>
        <taxon>Hologalegina</taxon>
        <taxon>IRL clade</taxon>
        <taxon>Trifolieae</taxon>
        <taxon>Trifolium</taxon>
    </lineage>
</organism>
<feature type="non-terminal residue" evidence="3">
    <location>
        <position position="245"/>
    </location>
</feature>
<feature type="domain" description="Retrotransposon gag" evidence="2">
    <location>
        <begin position="81"/>
        <end position="155"/>
    </location>
</feature>
<feature type="compositionally biased region" description="Low complexity" evidence="1">
    <location>
        <begin position="202"/>
        <end position="216"/>
    </location>
</feature>
<gene>
    <name evidence="3" type="ORF">L195_g053153</name>
</gene>
<reference evidence="3 4" key="2">
    <citation type="journal article" date="2017" name="Front. Plant Sci.">
        <title>Gene Classification and Mining of Molecular Markers Useful in Red Clover (Trifolium pratense) Breeding.</title>
        <authorList>
            <person name="Istvanek J."/>
            <person name="Dluhosova J."/>
            <person name="Dluhos P."/>
            <person name="Patkova L."/>
            <person name="Nedelnik J."/>
            <person name="Repkova J."/>
        </authorList>
    </citation>
    <scope>NUCLEOTIDE SEQUENCE [LARGE SCALE GENOMIC DNA]</scope>
    <source>
        <strain evidence="4">cv. Tatra</strain>
        <tissue evidence="3">Young leaves</tissue>
    </source>
</reference>
<dbReference type="AlphaFoldDB" id="A0A2K3K914"/>
<accession>A0A2K3K914</accession>
<feature type="compositionally biased region" description="Basic and acidic residues" evidence="1">
    <location>
        <begin position="233"/>
        <end position="245"/>
    </location>
</feature>
<feature type="region of interest" description="Disordered" evidence="1">
    <location>
        <begin position="18"/>
        <end position="42"/>
    </location>
</feature>
<feature type="compositionally biased region" description="Polar residues" evidence="1">
    <location>
        <begin position="188"/>
        <end position="198"/>
    </location>
</feature>
<evidence type="ECO:0000313" key="3">
    <source>
        <dbReference type="EMBL" id="PNX62764.1"/>
    </source>
</evidence>
<reference evidence="3 4" key="1">
    <citation type="journal article" date="2014" name="Am. J. Bot.">
        <title>Genome assembly and annotation for red clover (Trifolium pratense; Fabaceae).</title>
        <authorList>
            <person name="Istvanek J."/>
            <person name="Jaros M."/>
            <person name="Krenek A."/>
            <person name="Repkova J."/>
        </authorList>
    </citation>
    <scope>NUCLEOTIDE SEQUENCE [LARGE SCALE GENOMIC DNA]</scope>
    <source>
        <strain evidence="4">cv. Tatra</strain>
        <tissue evidence="3">Young leaves</tissue>
    </source>
</reference>
<dbReference type="Proteomes" id="UP000236291">
    <property type="component" value="Unassembled WGS sequence"/>
</dbReference>
<feature type="compositionally biased region" description="Polar residues" evidence="1">
    <location>
        <begin position="33"/>
        <end position="42"/>
    </location>
</feature>
<proteinExistence type="predicted"/>
<feature type="region of interest" description="Disordered" evidence="1">
    <location>
        <begin position="177"/>
        <end position="245"/>
    </location>
</feature>
<dbReference type="Pfam" id="PF03732">
    <property type="entry name" value="Retrotrans_gag"/>
    <property type="match status" value="1"/>
</dbReference>
<evidence type="ECO:0000256" key="1">
    <source>
        <dbReference type="SAM" id="MobiDB-lite"/>
    </source>
</evidence>
<comment type="caution">
    <text evidence="3">The sequence shown here is derived from an EMBL/GenBank/DDBJ whole genome shotgun (WGS) entry which is preliminary data.</text>
</comment>
<protein>
    <recommendedName>
        <fullName evidence="2">Retrotransposon gag domain-containing protein</fullName>
    </recommendedName>
</protein>
<dbReference type="InterPro" id="IPR005162">
    <property type="entry name" value="Retrotrans_gag_dom"/>
</dbReference>